<keyword evidence="6" id="KW-1133">Transmembrane helix</keyword>
<evidence type="ECO:0000256" key="3">
    <source>
        <dbReference type="ARBA" id="ARBA00022801"/>
    </source>
</evidence>
<feature type="transmembrane region" description="Helical" evidence="6">
    <location>
        <begin position="243"/>
        <end position="260"/>
    </location>
</feature>
<dbReference type="GO" id="GO:0071555">
    <property type="term" value="P:cell wall organization"/>
    <property type="evidence" value="ECO:0007669"/>
    <property type="project" value="UniProtKB-KW"/>
</dbReference>
<dbReference type="AlphaFoldDB" id="A0A2M7V678"/>
<evidence type="ECO:0000256" key="1">
    <source>
        <dbReference type="ARBA" id="ARBA00001561"/>
    </source>
</evidence>
<feature type="region of interest" description="Disordered" evidence="5">
    <location>
        <begin position="291"/>
        <end position="331"/>
    </location>
</feature>
<protein>
    <recommendedName>
        <fullName evidence="2">N-acetylmuramoyl-L-alanine amidase</fullName>
        <ecNumber evidence="2">3.5.1.28</ecNumber>
    </recommendedName>
</protein>
<evidence type="ECO:0000313" key="9">
    <source>
        <dbReference type="Proteomes" id="UP000228750"/>
    </source>
</evidence>
<dbReference type="EC" id="3.5.1.28" evidence="2"/>
<evidence type="ECO:0000256" key="4">
    <source>
        <dbReference type="ARBA" id="ARBA00023316"/>
    </source>
</evidence>
<evidence type="ECO:0000313" key="8">
    <source>
        <dbReference type="EMBL" id="PIZ94137.1"/>
    </source>
</evidence>
<dbReference type="PANTHER" id="PTHR30417">
    <property type="entry name" value="N-ACETYLMURAMOYL-L-ALANINE AMIDASE AMID"/>
    <property type="match status" value="1"/>
</dbReference>
<dbReference type="InterPro" id="IPR043993">
    <property type="entry name" value="T4SS_pilin"/>
</dbReference>
<name>A0A2M7V678_9BACT</name>
<dbReference type="CDD" id="cd06583">
    <property type="entry name" value="PGRP"/>
    <property type="match status" value="1"/>
</dbReference>
<dbReference type="GO" id="GO:0008745">
    <property type="term" value="F:N-acetylmuramoyl-L-alanine amidase activity"/>
    <property type="evidence" value="ECO:0007669"/>
    <property type="project" value="UniProtKB-EC"/>
</dbReference>
<evidence type="ECO:0000259" key="7">
    <source>
        <dbReference type="SMART" id="SM00644"/>
    </source>
</evidence>
<accession>A0A2M7V678</accession>
<sequence>MGSNTWAMMKQYHQKKMYIQILIISLLLFLPYPSVAVGTSQIGVICTKDDGSECITGTCEQKKGTDIKYCVCTASAGNGAEGAEQCAARYNDIDPNAGSWQCEQGIGGTYDLNYCQNSQTDISQAPAGSTGGSSWWEYLTDTTAAVQLSSEELNKLLKKPSLRINIPGVSFTDPNSLARRVEDGGTFIYFPYIGEYIAPVYKYGVVAVGVFAVIMIIFAGFIWTTSGGSSERINEAKKRIVQAIIGLLIATTSYSLLYLINPELVDFRNLRVQVLAGTPLTDIEDVDFSTGKASSSGEFENLSQAQSKTGPSADTQSSSCETKPSQTSGIGETTYLGQLDCNSTKERKLTDIKNIILHDGGSTVGGTVKNWVQRCQQNSSDCVASHYFIDRKGTIYQLLDEKKVGYHTPGWNDATIGIDLATVGPADRSTYSCLLCKKTGSCKSYTGKPRTADKTDKQTAIADCSKGFQDAQYVALSKLLDSILGRIGKSRNTSTILGHCNSAGNHGDPVGFDWTKLNLSTPNPAPRCYFEPSYSQKLLEDATKLFGQ</sequence>
<organism evidence="8 9">
    <name type="scientific">Candidatus Magasanikbacteria bacterium CG_4_10_14_0_2_um_filter_41_10</name>
    <dbReference type="NCBI Taxonomy" id="1974638"/>
    <lineage>
        <taxon>Bacteria</taxon>
        <taxon>Candidatus Magasanikiibacteriota</taxon>
    </lineage>
</organism>
<evidence type="ECO:0000256" key="5">
    <source>
        <dbReference type="SAM" id="MobiDB-lite"/>
    </source>
</evidence>
<proteinExistence type="predicted"/>
<dbReference type="EMBL" id="PFPJ01000023">
    <property type="protein sequence ID" value="PIZ94137.1"/>
    <property type="molecule type" value="Genomic_DNA"/>
</dbReference>
<evidence type="ECO:0000256" key="2">
    <source>
        <dbReference type="ARBA" id="ARBA00011901"/>
    </source>
</evidence>
<keyword evidence="4" id="KW-0961">Cell wall biogenesis/degradation</keyword>
<dbReference type="InterPro" id="IPR002502">
    <property type="entry name" value="Amidase_domain"/>
</dbReference>
<feature type="transmembrane region" description="Helical" evidence="6">
    <location>
        <begin position="200"/>
        <end position="223"/>
    </location>
</feature>
<reference evidence="9" key="1">
    <citation type="submission" date="2017-09" db="EMBL/GenBank/DDBJ databases">
        <title>Depth-based differentiation of microbial function through sediment-hosted aquifers and enrichment of novel symbionts in the deep terrestrial subsurface.</title>
        <authorList>
            <person name="Probst A.J."/>
            <person name="Ladd B."/>
            <person name="Jarett J.K."/>
            <person name="Geller-Mcgrath D.E."/>
            <person name="Sieber C.M.K."/>
            <person name="Emerson J.B."/>
            <person name="Anantharaman K."/>
            <person name="Thomas B.C."/>
            <person name="Malmstrom R."/>
            <person name="Stieglmeier M."/>
            <person name="Klingl A."/>
            <person name="Woyke T."/>
            <person name="Ryan C.M."/>
            <person name="Banfield J.F."/>
        </authorList>
    </citation>
    <scope>NUCLEOTIDE SEQUENCE [LARGE SCALE GENOMIC DNA]</scope>
</reference>
<dbReference type="Pfam" id="PF01510">
    <property type="entry name" value="Amidase_2"/>
    <property type="match status" value="1"/>
</dbReference>
<evidence type="ECO:0000256" key="6">
    <source>
        <dbReference type="SAM" id="Phobius"/>
    </source>
</evidence>
<gene>
    <name evidence="8" type="ORF">COX82_01335</name>
</gene>
<keyword evidence="3" id="KW-0378">Hydrolase</keyword>
<dbReference type="Pfam" id="PF18895">
    <property type="entry name" value="T4SS_pilin"/>
    <property type="match status" value="1"/>
</dbReference>
<dbReference type="PANTHER" id="PTHR30417:SF1">
    <property type="entry name" value="N-ACETYLMURAMOYL-L-ALANINE AMIDASE AMID"/>
    <property type="match status" value="1"/>
</dbReference>
<dbReference type="Gene3D" id="3.40.80.10">
    <property type="entry name" value="Peptidoglycan recognition protein-like"/>
    <property type="match status" value="1"/>
</dbReference>
<dbReference type="InterPro" id="IPR036505">
    <property type="entry name" value="Amidase/PGRP_sf"/>
</dbReference>
<comment type="caution">
    <text evidence="8">The sequence shown here is derived from an EMBL/GenBank/DDBJ whole genome shotgun (WGS) entry which is preliminary data.</text>
</comment>
<keyword evidence="6" id="KW-0812">Transmembrane</keyword>
<dbReference type="SMART" id="SM00644">
    <property type="entry name" value="Ami_2"/>
    <property type="match status" value="1"/>
</dbReference>
<dbReference type="InterPro" id="IPR051206">
    <property type="entry name" value="NAMLAA_amidase_2"/>
</dbReference>
<dbReference type="Proteomes" id="UP000228750">
    <property type="component" value="Unassembled WGS sequence"/>
</dbReference>
<comment type="catalytic activity">
    <reaction evidence="1">
        <text>Hydrolyzes the link between N-acetylmuramoyl residues and L-amino acid residues in certain cell-wall glycopeptides.</text>
        <dbReference type="EC" id="3.5.1.28"/>
    </reaction>
</comment>
<feature type="domain" description="N-acetylmuramoyl-L-alanine amidase" evidence="7">
    <location>
        <begin position="342"/>
        <end position="510"/>
    </location>
</feature>
<keyword evidence="6" id="KW-0472">Membrane</keyword>
<dbReference type="GO" id="GO:0009253">
    <property type="term" value="P:peptidoglycan catabolic process"/>
    <property type="evidence" value="ECO:0007669"/>
    <property type="project" value="InterPro"/>
</dbReference>
<dbReference type="GO" id="GO:0009254">
    <property type="term" value="P:peptidoglycan turnover"/>
    <property type="evidence" value="ECO:0007669"/>
    <property type="project" value="TreeGrafter"/>
</dbReference>
<dbReference type="SUPFAM" id="SSF55846">
    <property type="entry name" value="N-acetylmuramoyl-L-alanine amidase-like"/>
    <property type="match status" value="1"/>
</dbReference>